<proteinExistence type="predicted"/>
<dbReference type="RefSeq" id="WP_376846731.1">
    <property type="nucleotide sequence ID" value="NZ_JBHSFW010000010.1"/>
</dbReference>
<dbReference type="InterPro" id="IPR039975">
    <property type="entry name" value="IFT52"/>
</dbReference>
<dbReference type="NCBIfam" id="NF047446">
    <property type="entry name" value="barrel_OmpL47"/>
    <property type="match status" value="1"/>
</dbReference>
<evidence type="ECO:0000313" key="1">
    <source>
        <dbReference type="EMBL" id="MFC4619640.1"/>
    </source>
</evidence>
<sequence length="904" mass="97660">MVKKWRMARVIIVSLVLVFSALSWIHTDVKAAPVPAQKSNEPITVNDQCPITAVCGPAPHIDPKVDNEHAGEAILFDNTHGQTAGEADWVINGGFSDFAEALANDGYPVQELRKASPMTYDDLKDYKVFVIPESNIPYKASEQAAMLQYVQNGGSIFFIADHYNSDRNKNRWDASEVFNGYRRGAFDDPTKGMGSDEANSAAMQGVQSSDWLADHFGVRFRYNAIGDVNATNIVSPTDAFGITEGVGSVAVHAGSTLAIVDPAHAKGLVYLPALDRSQKWPNAVDEGIYDGGGIAEGPFIAISKVGQGKAAFIGDSSPVEDATPFYLREDTGKPKTTYDGFKEQDDGKMLVNLIEWLSKQEDYTSFVDTGISLDQPTAIHDFEIPSHSTEPKPEPWAPPEPGYEWWNPATFAPGSYGSGELAVNPSYSFVHQDQLPSSGRTFQIRVTGDHLAPFSSVSNLKVGIYLAGGEQVAQFSLDGKTWGTGYGYSDAFSLTADSNGHAEKDLYVKIKPDVLGHATLRIKQGSDKLVSEAVTIADVPVEPLPPGGGGGVPDTIPIQSARAKADGQTVTVHGVITSKPGLYGGQGFYLQDDSGGIYVFQNQPGLQVGDEVTVTAKLDTYHTDRELVNPSVTKTGTGTVPTPQNVQSLGSDNLGQLVEVAPVRVEHLQADGTTGSFEFDAVGASSSIRVRVDSRTGVTLTNFPYKEGDWLDITGISAIWDNVYQLKPRDISDFSLSDHEPPTTVSSIDGLKLSDGTYLGKATLSLLAADEGTGVAKTEFKINGGGWQPYTEPFSIHANGTWLVVFRSVDRAGNVEPDQTLTINVVMPTFSNLYDWIDKSSIHPEGIKNAIKAHVRTAERAKNPRLRVKHLEQARSFVENLSDKHISRPAKSDISAFIQAMLND</sequence>
<dbReference type="CDD" id="cd03143">
    <property type="entry name" value="A4_beta-galactosidase_middle_domain"/>
    <property type="match status" value="1"/>
</dbReference>
<reference evidence="2" key="1">
    <citation type="journal article" date="2019" name="Int. J. Syst. Evol. Microbiol.">
        <title>The Global Catalogue of Microorganisms (GCM) 10K type strain sequencing project: providing services to taxonomists for standard genome sequencing and annotation.</title>
        <authorList>
            <consortium name="The Broad Institute Genomics Platform"/>
            <consortium name="The Broad Institute Genome Sequencing Center for Infectious Disease"/>
            <person name="Wu L."/>
            <person name="Ma J."/>
        </authorList>
    </citation>
    <scope>NUCLEOTIDE SEQUENCE [LARGE SCALE GENOMIC DNA]</scope>
    <source>
        <strain evidence="2">CGMCC 1.16306</strain>
    </source>
</reference>
<dbReference type="Proteomes" id="UP001596022">
    <property type="component" value="Unassembled WGS sequence"/>
</dbReference>
<accession>A0ABV9GSM1</accession>
<dbReference type="SUPFAM" id="SSF52317">
    <property type="entry name" value="Class I glutamine amidotransferase-like"/>
    <property type="match status" value="1"/>
</dbReference>
<dbReference type="Gene3D" id="3.40.50.880">
    <property type="match status" value="1"/>
</dbReference>
<dbReference type="EMBL" id="JBHSFW010000010">
    <property type="protein sequence ID" value="MFC4619640.1"/>
    <property type="molecule type" value="Genomic_DNA"/>
</dbReference>
<gene>
    <name evidence="1" type="ORF">ACFO4N_13035</name>
</gene>
<comment type="caution">
    <text evidence="1">The sequence shown here is derived from an EMBL/GenBank/DDBJ whole genome shotgun (WGS) entry which is preliminary data.</text>
</comment>
<dbReference type="PANTHER" id="PTHR12969:SF7">
    <property type="entry name" value="INTRAFLAGELLAR TRANSPORT PROTEIN 52 HOMOLOG"/>
    <property type="match status" value="1"/>
</dbReference>
<keyword evidence="2" id="KW-1185">Reference proteome</keyword>
<dbReference type="PANTHER" id="PTHR12969">
    <property type="entry name" value="NGD5/OSM-6/IFT52"/>
    <property type="match status" value="1"/>
</dbReference>
<organism evidence="1 2">
    <name type="scientific">Camelliibacillus cellulosilyticus</name>
    <dbReference type="NCBI Taxonomy" id="2174486"/>
    <lineage>
        <taxon>Bacteria</taxon>
        <taxon>Bacillati</taxon>
        <taxon>Bacillota</taxon>
        <taxon>Bacilli</taxon>
        <taxon>Bacillales</taxon>
        <taxon>Sporolactobacillaceae</taxon>
        <taxon>Camelliibacillus</taxon>
    </lineage>
</organism>
<dbReference type="CDD" id="cd04486">
    <property type="entry name" value="YhcR_OBF_like"/>
    <property type="match status" value="1"/>
</dbReference>
<dbReference type="InterPro" id="IPR058094">
    <property type="entry name" value="Ig-like_OmpL47-like"/>
</dbReference>
<dbReference type="InterPro" id="IPR029062">
    <property type="entry name" value="Class_I_gatase-like"/>
</dbReference>
<name>A0ABV9GSM1_9BACL</name>
<evidence type="ECO:0000313" key="2">
    <source>
        <dbReference type="Proteomes" id="UP001596022"/>
    </source>
</evidence>
<protein>
    <submittedName>
        <fullName evidence="1">OmpL47-type beta-barrel domain-containing protein</fullName>
    </submittedName>
</protein>